<proteinExistence type="predicted"/>
<name>A0A0F8WK64_9ZZZZ</name>
<dbReference type="EMBL" id="LAZR01068974">
    <property type="protein sequence ID" value="KKK48620.1"/>
    <property type="molecule type" value="Genomic_DNA"/>
</dbReference>
<protein>
    <submittedName>
        <fullName evidence="1">Uncharacterized protein</fullName>
    </submittedName>
</protein>
<dbReference type="AlphaFoldDB" id="A0A0F8WK64"/>
<evidence type="ECO:0000313" key="1">
    <source>
        <dbReference type="EMBL" id="KKK48620.1"/>
    </source>
</evidence>
<sequence>ELSVRTNAGATVSLEGAAAGVAAHNILDGVVHLDSVADGVTRGSLIYGNATPKWDELVIGASATFLRSDGTDAAWTAIQADDVPLIVVKLIAEVYA</sequence>
<accession>A0A0F8WK64</accession>
<organism evidence="1">
    <name type="scientific">marine sediment metagenome</name>
    <dbReference type="NCBI Taxonomy" id="412755"/>
    <lineage>
        <taxon>unclassified sequences</taxon>
        <taxon>metagenomes</taxon>
        <taxon>ecological metagenomes</taxon>
    </lineage>
</organism>
<comment type="caution">
    <text evidence="1">The sequence shown here is derived from an EMBL/GenBank/DDBJ whole genome shotgun (WGS) entry which is preliminary data.</text>
</comment>
<reference evidence="1" key="1">
    <citation type="journal article" date="2015" name="Nature">
        <title>Complex archaea that bridge the gap between prokaryotes and eukaryotes.</title>
        <authorList>
            <person name="Spang A."/>
            <person name="Saw J.H."/>
            <person name="Jorgensen S.L."/>
            <person name="Zaremba-Niedzwiedzka K."/>
            <person name="Martijn J."/>
            <person name="Lind A.E."/>
            <person name="van Eijk R."/>
            <person name="Schleper C."/>
            <person name="Guy L."/>
            <person name="Ettema T.J."/>
        </authorList>
    </citation>
    <scope>NUCLEOTIDE SEQUENCE</scope>
</reference>
<gene>
    <name evidence="1" type="ORF">LCGC14_3143270</name>
</gene>
<feature type="non-terminal residue" evidence="1">
    <location>
        <position position="1"/>
    </location>
</feature>